<evidence type="ECO:0008006" key="3">
    <source>
        <dbReference type="Google" id="ProtNLM"/>
    </source>
</evidence>
<reference evidence="1" key="1">
    <citation type="submission" date="2020-12" db="EMBL/GenBank/DDBJ databases">
        <title>Bacterial taxonomy.</title>
        <authorList>
            <person name="Pan X."/>
        </authorList>
    </citation>
    <scope>NUCLEOTIDE SEQUENCE</scope>
    <source>
        <strain evidence="1">B2012</strain>
    </source>
</reference>
<keyword evidence="2" id="KW-1185">Reference proteome</keyword>
<dbReference type="Proteomes" id="UP000609531">
    <property type="component" value="Unassembled WGS sequence"/>
</dbReference>
<protein>
    <recommendedName>
        <fullName evidence="3">Sulfotransferase family protein</fullName>
    </recommendedName>
</protein>
<accession>A0A934MHV1</accession>
<gene>
    <name evidence="1" type="ORF">JCR33_16425</name>
</gene>
<name>A0A934MHV1_9HYPH</name>
<dbReference type="Gene3D" id="3.40.50.300">
    <property type="entry name" value="P-loop containing nucleotide triphosphate hydrolases"/>
    <property type="match status" value="1"/>
</dbReference>
<comment type="caution">
    <text evidence="1">The sequence shown here is derived from an EMBL/GenBank/DDBJ whole genome shotgun (WGS) entry which is preliminary data.</text>
</comment>
<evidence type="ECO:0000313" key="2">
    <source>
        <dbReference type="Proteomes" id="UP000609531"/>
    </source>
</evidence>
<dbReference type="AlphaFoldDB" id="A0A934MHV1"/>
<organism evidence="1 2">
    <name type="scientific">Acuticoccus mangrovi</name>
    <dbReference type="NCBI Taxonomy" id="2796142"/>
    <lineage>
        <taxon>Bacteria</taxon>
        <taxon>Pseudomonadati</taxon>
        <taxon>Pseudomonadota</taxon>
        <taxon>Alphaproteobacteria</taxon>
        <taxon>Hyphomicrobiales</taxon>
        <taxon>Amorphaceae</taxon>
        <taxon>Acuticoccus</taxon>
    </lineage>
</organism>
<evidence type="ECO:0000313" key="1">
    <source>
        <dbReference type="EMBL" id="MBJ3777295.1"/>
    </source>
</evidence>
<dbReference type="RefSeq" id="WP_198883200.1">
    <property type="nucleotide sequence ID" value="NZ_JAEKJA010000014.1"/>
</dbReference>
<proteinExistence type="predicted"/>
<dbReference type="EMBL" id="JAEKJA010000014">
    <property type="protein sequence ID" value="MBJ3777295.1"/>
    <property type="molecule type" value="Genomic_DNA"/>
</dbReference>
<dbReference type="InterPro" id="IPR027417">
    <property type="entry name" value="P-loop_NTPase"/>
</dbReference>
<dbReference type="SUPFAM" id="SSF52540">
    <property type="entry name" value="P-loop containing nucleoside triphosphate hydrolases"/>
    <property type="match status" value="1"/>
</dbReference>
<sequence length="216" mass="22419">MSEARSGPPNLGVGVLNAAPCAAEATIAVTGVGRSGTTMVARILAALGLPTGVPVGEDVLESPEVNTLVLARDVAGFAALCRRADAAHPRWTLKSPKLRNHIADFSAVMRAPRWIVVMRDPVAVAARNALVADVDLLENMEAAARGNLRICRQLAGLNAPALLLSYEKTLQHPAETVAAVARFCDVPLGAAAAAPLGATVMNGDPRYFGGREVKSA</sequence>